<evidence type="ECO:0000256" key="7">
    <source>
        <dbReference type="PROSITE-ProRule" id="PRU00192"/>
    </source>
</evidence>
<dbReference type="InterPro" id="IPR000195">
    <property type="entry name" value="Rab-GAP-TBC_dom"/>
</dbReference>
<evidence type="ECO:0000259" key="10">
    <source>
        <dbReference type="PROSITE" id="PS50002"/>
    </source>
</evidence>
<dbReference type="Pfam" id="PF02759">
    <property type="entry name" value="RUN"/>
    <property type="match status" value="1"/>
</dbReference>
<feature type="region of interest" description="Disordered" evidence="9">
    <location>
        <begin position="1489"/>
        <end position="1613"/>
    </location>
</feature>
<keyword evidence="5 8" id="KW-0175">Coiled coil</keyword>
<dbReference type="InterPro" id="IPR029515">
    <property type="entry name" value="Liprin"/>
</dbReference>
<evidence type="ECO:0000259" key="13">
    <source>
        <dbReference type="PROSITE" id="PS50826"/>
    </source>
</evidence>
<evidence type="ECO:0000313" key="14">
    <source>
        <dbReference type="EMBL" id="KAK0397472.1"/>
    </source>
</evidence>
<dbReference type="PANTHER" id="PTHR12587:SF14">
    <property type="entry name" value="AT31531P"/>
    <property type="match status" value="1"/>
</dbReference>
<dbReference type="InterPro" id="IPR001660">
    <property type="entry name" value="SAM"/>
</dbReference>
<evidence type="ECO:0000256" key="2">
    <source>
        <dbReference type="ARBA" id="ARBA00007547"/>
    </source>
</evidence>
<evidence type="ECO:0000259" key="11">
    <source>
        <dbReference type="PROSITE" id="PS50086"/>
    </source>
</evidence>
<dbReference type="InterPro" id="IPR035969">
    <property type="entry name" value="Rab-GAP_TBC_sf"/>
</dbReference>
<comment type="similarity">
    <text evidence="2">Belongs to the liprin family. Liprin-beta subfamily.</text>
</comment>
<dbReference type="GO" id="GO:0007528">
    <property type="term" value="P:neuromuscular junction development"/>
    <property type="evidence" value="ECO:0007669"/>
    <property type="project" value="TreeGrafter"/>
</dbReference>
<evidence type="ECO:0000256" key="6">
    <source>
        <dbReference type="ARBA" id="ARBA00030864"/>
    </source>
</evidence>
<feature type="domain" description="RUN" evidence="13">
    <location>
        <begin position="588"/>
        <end position="753"/>
    </location>
</feature>
<dbReference type="EMBL" id="JAUCMV010000005">
    <property type="protein sequence ID" value="KAK0397472.1"/>
    <property type="molecule type" value="Genomic_DNA"/>
</dbReference>
<dbReference type="FunFam" id="1.10.8.270:FF:000051">
    <property type="entry name" value="TBC (Tre-2/Bub2/Cdc16) domain family"/>
    <property type="match status" value="1"/>
</dbReference>
<dbReference type="SUPFAM" id="SSF47923">
    <property type="entry name" value="Ypt/Rab-GAP domain of gyp1p"/>
    <property type="match status" value="2"/>
</dbReference>
<dbReference type="InterPro" id="IPR058914">
    <property type="entry name" value="LIPB1/2_CC"/>
</dbReference>
<dbReference type="InterPro" id="IPR037617">
    <property type="entry name" value="LIPB1/2_SAM_1"/>
</dbReference>
<dbReference type="PROSITE" id="PS50002">
    <property type="entry name" value="SH3"/>
    <property type="match status" value="1"/>
</dbReference>
<dbReference type="Pfam" id="PF07647">
    <property type="entry name" value="SAM_2"/>
    <property type="match status" value="1"/>
</dbReference>
<feature type="region of interest" description="Disordered" evidence="9">
    <location>
        <begin position="1360"/>
        <end position="1397"/>
    </location>
</feature>
<keyword evidence="4" id="KW-0677">Repeat</keyword>
<feature type="domain" description="SAM" evidence="12">
    <location>
        <begin position="1651"/>
        <end position="1715"/>
    </location>
</feature>
<dbReference type="InterPro" id="IPR001452">
    <property type="entry name" value="SH3_domain"/>
</dbReference>
<evidence type="ECO:0000256" key="4">
    <source>
        <dbReference type="ARBA" id="ARBA00022737"/>
    </source>
</evidence>
<dbReference type="Gene3D" id="1.20.58.900">
    <property type="match status" value="1"/>
</dbReference>
<dbReference type="SMART" id="SM00326">
    <property type="entry name" value="SH3"/>
    <property type="match status" value="1"/>
</dbReference>
<dbReference type="PROSITE" id="PS50086">
    <property type="entry name" value="TBC_RABGAP"/>
    <property type="match status" value="1"/>
</dbReference>
<comment type="caution">
    <text evidence="14">The sequence shown here is derived from an EMBL/GenBank/DDBJ whole genome shotgun (WGS) entry which is preliminary data.</text>
</comment>
<dbReference type="GO" id="GO:0048786">
    <property type="term" value="C:presynaptic active zone"/>
    <property type="evidence" value="ECO:0007669"/>
    <property type="project" value="TreeGrafter"/>
</dbReference>
<dbReference type="PROSITE" id="PS50105">
    <property type="entry name" value="SAM_DOMAIN"/>
    <property type="match status" value="2"/>
</dbReference>
<dbReference type="SMART" id="SM00454">
    <property type="entry name" value="SAM"/>
    <property type="match status" value="3"/>
</dbReference>
<dbReference type="SUPFAM" id="SSF50044">
    <property type="entry name" value="SH3-domain"/>
    <property type="match status" value="1"/>
</dbReference>
<dbReference type="InterPro" id="IPR037213">
    <property type="entry name" value="Run_dom_sf"/>
</dbReference>
<gene>
    <name evidence="14" type="ORF">QR680_002140</name>
</gene>
<reference evidence="14" key="1">
    <citation type="submission" date="2023-06" db="EMBL/GenBank/DDBJ databases">
        <title>Genomic analysis of the entomopathogenic nematode Steinernema hermaphroditum.</title>
        <authorList>
            <person name="Schwarz E.M."/>
            <person name="Heppert J.K."/>
            <person name="Baniya A."/>
            <person name="Schwartz H.T."/>
            <person name="Tan C.-H."/>
            <person name="Antoshechkin I."/>
            <person name="Sternberg P.W."/>
            <person name="Goodrich-Blair H."/>
            <person name="Dillman A.R."/>
        </authorList>
    </citation>
    <scope>NUCLEOTIDE SEQUENCE</scope>
    <source>
        <strain evidence="14">PS9179</strain>
        <tissue evidence="14">Whole animal</tissue>
    </source>
</reference>
<evidence type="ECO:0000256" key="3">
    <source>
        <dbReference type="ARBA" id="ARBA00022443"/>
    </source>
</evidence>
<dbReference type="CDD" id="cd09563">
    <property type="entry name" value="SAM_liprin-beta1_2_repeat1"/>
    <property type="match status" value="1"/>
</dbReference>
<sequence length="1957" mass="220601">MALYKKGKDAKFADTVGEDDVFEPSPDLCDTNGNLPIHTCVFSMNGASCSSINHKIVPVDRDGIPGRFDEYGFRCENSEPFSSDETPKTQSESSQNRLRWIAHLEFAHDDIEGELTWDKIDISKITNCKLNDMVKAEGIPHSMRPFLWPRLIGATKKRQNAVFQYSKAVAQADTDKPCIGIQIEKDLLRTIPNNICFSNEQSPGIEALRRVLKAVAYLYPDLGYCQGMGVIVASLLLVCSEENTFWIMCALIEDILPSNYYSHSLLGLQADDRVARHLLRVHIPDIDQKLTENDVELSLISVNWLLTLLASAFPMPVLLRVWDMLFVFGGVTIFRVILSMLKLHEQDVLDVSTADGASAELFNVLAQIPSQVERVDHLVEMMTTFEFSITEDLISQLRKKYQAVLMADRGAIINTNIPTNLPKQRLNRRKLTRSKSIIQQILPSREESEENDPKLKNVRQTEHLVDLKNAVYQICQYFISCDENLAKTVVTQANYTLDQEENDRHVFVNAQKSGFKRARALLDFQRQEEDELGFRKNDIILVIDEKDEHCWVGEVNGLRGWFPAKFVEIVDDRGKKYSVYGDEAINSEVTELIRGQLAITFKQILEHGLRHSMYSFALHPWLFIEEIAKSSVQCHFSAVNSRLTLCDTFKLDQDRKILTPEELLYRAVQEINESHSGSKALMDVKVRSLVVYAVNEQCLHLWLELMCKNPMQDVIRKQYYHSDSFIRSPAWMQIKCELRLLTQFSFSLDVDYEISSTEKAKKKCANALQQIDEFIGSRASKSASSADVTASLINNNMSDFSANVEQSAVREAMEPKQSVCDSLTDSEASNCFENGNTEKQFANFSWNSAVANWNGRGREECDGNDASDVSGGESPPSDIRVLSPLTPPVPSLNIFVKAIEDDQFEKPDLETQLKIITWLSRFTEKHMFLRSRLYYLCDDLCSSLNIPQLPSGNSELRGMSSIPDHLNRGAPDFRIADHRAAFPSKVMSHDSIAALKNSESGSILRESRNSIIRSTSTSASSSRPVVPYVTHYSDSGFSSGSSCSQLPPPPPYRIRPGTTGGDSKYGNSQLSLHMGVTPFAQDNLRSNRVNSWTSRISLSPSPSMSTVSCPEYPEIPEKFQRLAMARDSLSLQVSVLTEQVGAQREKISDLESLLAAKRSKLDSTEELIHDRPNECGHLESQKLGLMAEVSNLKLMYATMEREKNETERKLRLSQTEVERLTQSMHNVLAQGLHLNTQGQFNTHAVQSCHGTSEPQDEMEKLRLTVQKLIADNEQKNMEINTLRSALDEQAKEREMEKYSSTMEMRNSPSFPLARHGTYDKNQPFDINAQIRKLLTEDTLDPIAHSSSYPTSLCNVPQMHLSTRSPAQSQMPSSSSYTSSLSAASPQHSSWSSTSGTPRHLIKPHSNYYMMGTVPCSSASPGPSSYRSPSSPAARQLAAELDELRRIGGELQMQQQINSSYNCNSLPRSVNTKRESSNALQKISIASSGISGEYRPSATPSVISGSSRKPPSAGRSYKVHINRWIQEKFRSDRQRRSNKRSTSAPNLGPRAMQSLMDDDYCNQNNHSPESDDELTRGRQQSTGASTERFRRGRTRSTIRNLLGKFSRSNSQENRLGEFRRNSNIRSSASARLVGPVSGAMPRRPQVQLFVDFTTDQVCEWMAEIGFTAYVPEVERCVRSGRHLLNMSQLELEKDLLIRNPFHRKRLLLFLHSIEQPRNDVSEIMDTYQVVRWLDEIGLPQYKEVFTENMIEGPLLVTLTAAELVEMKITSALQHAAVARGIAFLHNISFLPHRLERKFDADLIQKCPIANEVEKWSQQCVVEWLKTIDLGEFTPNLNCAGIHGALMVNEPTFTAESLAEVLQIPAHKTLLRRHLTTHFNNLLGPRIVSHKREVLAQPLVTFLTPLLKIKLVKKGFSITRKKTKNEVLVEPDEPVDPVYRRHMLPKPDCSLDGLASSDV</sequence>
<name>A0AA39LHI1_9BILA</name>
<evidence type="ECO:0000256" key="5">
    <source>
        <dbReference type="ARBA" id="ARBA00023054"/>
    </source>
</evidence>
<organism evidence="14 15">
    <name type="scientific">Steinernema hermaphroditum</name>
    <dbReference type="NCBI Taxonomy" id="289476"/>
    <lineage>
        <taxon>Eukaryota</taxon>
        <taxon>Metazoa</taxon>
        <taxon>Ecdysozoa</taxon>
        <taxon>Nematoda</taxon>
        <taxon>Chromadorea</taxon>
        <taxon>Rhabditida</taxon>
        <taxon>Tylenchina</taxon>
        <taxon>Panagrolaimomorpha</taxon>
        <taxon>Strongyloidoidea</taxon>
        <taxon>Steinernematidae</taxon>
        <taxon>Steinernema</taxon>
    </lineage>
</organism>
<keyword evidence="15" id="KW-1185">Reference proteome</keyword>
<dbReference type="Pfam" id="PF00018">
    <property type="entry name" value="SH3_1"/>
    <property type="match status" value="1"/>
</dbReference>
<dbReference type="PROSITE" id="PS50826">
    <property type="entry name" value="RUN"/>
    <property type="match status" value="1"/>
</dbReference>
<dbReference type="PANTHER" id="PTHR12587">
    <property type="entry name" value="LAR INTERACTING PROTEIN LIP -RELATED PROTEIN"/>
    <property type="match status" value="1"/>
</dbReference>
<keyword evidence="3 7" id="KW-0728">SH3 domain</keyword>
<dbReference type="SUPFAM" id="SSF47769">
    <property type="entry name" value="SAM/Pointed domain"/>
    <property type="match status" value="2"/>
</dbReference>
<dbReference type="Proteomes" id="UP001175271">
    <property type="component" value="Unassembled WGS sequence"/>
</dbReference>
<proteinExistence type="inferred from homology"/>
<evidence type="ECO:0000256" key="8">
    <source>
        <dbReference type="SAM" id="Coils"/>
    </source>
</evidence>
<dbReference type="InterPro" id="IPR004012">
    <property type="entry name" value="Run_dom"/>
</dbReference>
<dbReference type="Pfam" id="PF26022">
    <property type="entry name" value="CC_Liprin_beta"/>
    <property type="match status" value="1"/>
</dbReference>
<accession>A0AA39LHI1</accession>
<evidence type="ECO:0000313" key="15">
    <source>
        <dbReference type="Proteomes" id="UP001175271"/>
    </source>
</evidence>
<feature type="domain" description="SAM" evidence="12">
    <location>
        <begin position="1723"/>
        <end position="1786"/>
    </location>
</feature>
<evidence type="ECO:0000256" key="1">
    <source>
        <dbReference type="ARBA" id="ARBA00006296"/>
    </source>
</evidence>
<feature type="compositionally biased region" description="Polar residues" evidence="9">
    <location>
        <begin position="1497"/>
        <end position="1508"/>
    </location>
</feature>
<dbReference type="SUPFAM" id="SSF140741">
    <property type="entry name" value="RUN domain-like"/>
    <property type="match status" value="1"/>
</dbReference>
<dbReference type="Pfam" id="PF00566">
    <property type="entry name" value="RabGAP-TBC"/>
    <property type="match status" value="1"/>
</dbReference>
<dbReference type="Gene3D" id="1.10.8.270">
    <property type="entry name" value="putative rabgap domain of human tbc1 domain family member 14 like domains"/>
    <property type="match status" value="1"/>
</dbReference>
<comment type="similarity">
    <text evidence="1">Belongs to the small G protein signaling modulator family.</text>
</comment>
<dbReference type="Gene3D" id="1.10.472.80">
    <property type="entry name" value="Ypt/Rab-GAP domain of gyp1p, domain 3"/>
    <property type="match status" value="1"/>
</dbReference>
<dbReference type="Gene3D" id="1.10.150.50">
    <property type="entry name" value="Transcription Factor, Ets-1"/>
    <property type="match status" value="3"/>
</dbReference>
<evidence type="ECO:0000259" key="12">
    <source>
        <dbReference type="PROSITE" id="PS50105"/>
    </source>
</evidence>
<feature type="compositionally biased region" description="Low complexity" evidence="9">
    <location>
        <begin position="1364"/>
        <end position="1394"/>
    </location>
</feature>
<feature type="domain" description="Rab-GAP TBC" evidence="11">
    <location>
        <begin position="138"/>
        <end position="329"/>
    </location>
</feature>
<feature type="region of interest" description="Disordered" evidence="9">
    <location>
        <begin position="857"/>
        <end position="880"/>
    </location>
</feature>
<feature type="coiled-coil region" evidence="8">
    <location>
        <begin position="1147"/>
        <end position="1223"/>
    </location>
</feature>
<feature type="compositionally biased region" description="Basic and acidic residues" evidence="9">
    <location>
        <begin position="1524"/>
        <end position="1534"/>
    </location>
</feature>
<protein>
    <recommendedName>
        <fullName evidence="6">RUN and TBC1 domain-containing protein 3</fullName>
    </recommendedName>
</protein>
<dbReference type="InterPro" id="IPR036028">
    <property type="entry name" value="SH3-like_dom_sf"/>
</dbReference>
<evidence type="ECO:0000256" key="9">
    <source>
        <dbReference type="SAM" id="MobiDB-lite"/>
    </source>
</evidence>
<dbReference type="Pfam" id="PF00536">
    <property type="entry name" value="SAM_1"/>
    <property type="match status" value="2"/>
</dbReference>
<dbReference type="SMART" id="SM00164">
    <property type="entry name" value="TBC"/>
    <property type="match status" value="1"/>
</dbReference>
<dbReference type="SMART" id="SM00593">
    <property type="entry name" value="RUN"/>
    <property type="match status" value="1"/>
</dbReference>
<dbReference type="InterPro" id="IPR013761">
    <property type="entry name" value="SAM/pointed_sf"/>
</dbReference>
<feature type="domain" description="SH3" evidence="10">
    <location>
        <begin position="513"/>
        <end position="572"/>
    </location>
</feature>
<feature type="coiled-coil region" evidence="8">
    <location>
        <begin position="1258"/>
        <end position="1292"/>
    </location>
</feature>